<name>A0A226DE62_FOLCA</name>
<evidence type="ECO:0000313" key="2">
    <source>
        <dbReference type="EMBL" id="OXA43459.1"/>
    </source>
</evidence>
<keyword evidence="1" id="KW-0732">Signal</keyword>
<proteinExistence type="predicted"/>
<dbReference type="EMBL" id="LNIX01000022">
    <property type="protein sequence ID" value="OXA43459.1"/>
    <property type="molecule type" value="Genomic_DNA"/>
</dbReference>
<feature type="chain" id="PRO_5012420589" evidence="1">
    <location>
        <begin position="18"/>
        <end position="237"/>
    </location>
</feature>
<keyword evidence="3" id="KW-1185">Reference proteome</keyword>
<dbReference type="AlphaFoldDB" id="A0A226DE62"/>
<reference evidence="2 3" key="1">
    <citation type="submission" date="2015-12" db="EMBL/GenBank/DDBJ databases">
        <title>The genome of Folsomia candida.</title>
        <authorList>
            <person name="Faddeeva A."/>
            <person name="Derks M.F."/>
            <person name="Anvar Y."/>
            <person name="Smit S."/>
            <person name="Van Straalen N."/>
            <person name="Roelofs D."/>
        </authorList>
    </citation>
    <scope>NUCLEOTIDE SEQUENCE [LARGE SCALE GENOMIC DNA]</scope>
    <source>
        <strain evidence="2 3">VU population</strain>
        <tissue evidence="2">Whole body</tissue>
    </source>
</reference>
<gene>
    <name evidence="2" type="ORF">Fcan01_21793</name>
</gene>
<comment type="caution">
    <text evidence="2">The sequence shown here is derived from an EMBL/GenBank/DDBJ whole genome shotgun (WGS) entry which is preliminary data.</text>
</comment>
<evidence type="ECO:0000313" key="3">
    <source>
        <dbReference type="Proteomes" id="UP000198287"/>
    </source>
</evidence>
<protein>
    <submittedName>
        <fullName evidence="2">Uncharacterized protein</fullName>
    </submittedName>
</protein>
<organism evidence="2 3">
    <name type="scientific">Folsomia candida</name>
    <name type="common">Springtail</name>
    <dbReference type="NCBI Taxonomy" id="158441"/>
    <lineage>
        <taxon>Eukaryota</taxon>
        <taxon>Metazoa</taxon>
        <taxon>Ecdysozoa</taxon>
        <taxon>Arthropoda</taxon>
        <taxon>Hexapoda</taxon>
        <taxon>Collembola</taxon>
        <taxon>Entomobryomorpha</taxon>
        <taxon>Isotomoidea</taxon>
        <taxon>Isotomidae</taxon>
        <taxon>Proisotominae</taxon>
        <taxon>Folsomia</taxon>
    </lineage>
</organism>
<accession>A0A226DE62</accession>
<dbReference type="Proteomes" id="UP000198287">
    <property type="component" value="Unassembled WGS sequence"/>
</dbReference>
<feature type="signal peptide" evidence="1">
    <location>
        <begin position="1"/>
        <end position="17"/>
    </location>
</feature>
<sequence>MKVALIFAAVFLQGAMCQVVPETKTYGTYSMTHPATSAGVYSSGTTNTYNGGSTIYYPQGATITYPSACTVYYPTTTTCSSNGGSTWTTYNAGTYVNYPANYQVQYKAGSTCFYPRTTSCTYGNYNGATSTAIRYPASTPVSCYSPTQPTYYAPGTYNSGTTYYNYGSTGGTSYVNNSDGTRSAVTCVGYTTSNYPISYVQNQNTGATTCVTQTGSSSYITYNTATSSTSSGSTMYG</sequence>
<evidence type="ECO:0000256" key="1">
    <source>
        <dbReference type="SAM" id="SignalP"/>
    </source>
</evidence>